<evidence type="ECO:0000256" key="1">
    <source>
        <dbReference type="ARBA" id="ARBA00022649"/>
    </source>
</evidence>
<evidence type="ECO:0000313" key="7">
    <source>
        <dbReference type="EMBL" id="GAH94404.1"/>
    </source>
</evidence>
<name>X1KW66_9ZZZZ</name>
<dbReference type="SUPFAM" id="SSF54786">
    <property type="entry name" value="YcfA/nrd intein domain"/>
    <property type="match status" value="1"/>
</dbReference>
<keyword evidence="2" id="KW-0540">Nuclease</keyword>
<keyword evidence="1" id="KW-1277">Toxin-antitoxin system</keyword>
<reference evidence="7" key="1">
    <citation type="journal article" date="2014" name="Front. Microbiol.">
        <title>High frequency of phylogenetically diverse reductive dehalogenase-homologous genes in deep subseafloor sedimentary metagenomes.</title>
        <authorList>
            <person name="Kawai M."/>
            <person name="Futagami T."/>
            <person name="Toyoda A."/>
            <person name="Takaki Y."/>
            <person name="Nishi S."/>
            <person name="Hori S."/>
            <person name="Arai W."/>
            <person name="Tsubouchi T."/>
            <person name="Morono Y."/>
            <person name="Uchiyama I."/>
            <person name="Ito T."/>
            <person name="Fujiyama A."/>
            <person name="Inagaki F."/>
            <person name="Takami H."/>
        </authorList>
    </citation>
    <scope>NUCLEOTIDE SEQUENCE</scope>
    <source>
        <strain evidence="7">Expedition CK06-06</strain>
    </source>
</reference>
<dbReference type="GO" id="GO:0003729">
    <property type="term" value="F:mRNA binding"/>
    <property type="evidence" value="ECO:0007669"/>
    <property type="project" value="InterPro"/>
</dbReference>
<keyword evidence="3" id="KW-0255">Endonuclease</keyword>
<keyword evidence="4" id="KW-0378">Hydrolase</keyword>
<evidence type="ECO:0000256" key="3">
    <source>
        <dbReference type="ARBA" id="ARBA00022759"/>
    </source>
</evidence>
<dbReference type="InterPro" id="IPR038570">
    <property type="entry name" value="HicA_sf"/>
</dbReference>
<proteinExistence type="predicted"/>
<protein>
    <recommendedName>
        <fullName evidence="8">Type II toxin-antitoxin system HicA family toxin</fullName>
    </recommendedName>
</protein>
<sequence length="77" mass="9067">MTQRLTPVSWDTLVRKLRNMTFEGPYRGGKHYFMLKGDFRLTIPNPHAQDIDVPLLKEILKRASINREQWLTGGKRK</sequence>
<gene>
    <name evidence="7" type="ORF">S06H3_03837</name>
</gene>
<evidence type="ECO:0000256" key="5">
    <source>
        <dbReference type="ARBA" id="ARBA00022884"/>
    </source>
</evidence>
<evidence type="ECO:0000256" key="6">
    <source>
        <dbReference type="ARBA" id="ARBA00023016"/>
    </source>
</evidence>
<dbReference type="Pfam" id="PF07927">
    <property type="entry name" value="HicA_toxin"/>
    <property type="match status" value="1"/>
</dbReference>
<evidence type="ECO:0000256" key="2">
    <source>
        <dbReference type="ARBA" id="ARBA00022722"/>
    </source>
</evidence>
<keyword evidence="6" id="KW-0346">Stress response</keyword>
<keyword evidence="5" id="KW-0694">RNA-binding</keyword>
<dbReference type="AlphaFoldDB" id="X1KW66"/>
<dbReference type="InterPro" id="IPR012933">
    <property type="entry name" value="HicA_mRNA_interferase"/>
</dbReference>
<evidence type="ECO:0000256" key="4">
    <source>
        <dbReference type="ARBA" id="ARBA00022801"/>
    </source>
</evidence>
<dbReference type="Gene3D" id="3.30.920.30">
    <property type="entry name" value="Hypothetical protein"/>
    <property type="match status" value="1"/>
</dbReference>
<accession>X1KW66</accession>
<dbReference type="EMBL" id="BARV01001294">
    <property type="protein sequence ID" value="GAH94404.1"/>
    <property type="molecule type" value="Genomic_DNA"/>
</dbReference>
<dbReference type="GO" id="GO:0016787">
    <property type="term" value="F:hydrolase activity"/>
    <property type="evidence" value="ECO:0007669"/>
    <property type="project" value="UniProtKB-KW"/>
</dbReference>
<evidence type="ECO:0008006" key="8">
    <source>
        <dbReference type="Google" id="ProtNLM"/>
    </source>
</evidence>
<organism evidence="7">
    <name type="scientific">marine sediment metagenome</name>
    <dbReference type="NCBI Taxonomy" id="412755"/>
    <lineage>
        <taxon>unclassified sequences</taxon>
        <taxon>metagenomes</taxon>
        <taxon>ecological metagenomes</taxon>
    </lineage>
</organism>
<dbReference type="GO" id="GO:0004519">
    <property type="term" value="F:endonuclease activity"/>
    <property type="evidence" value="ECO:0007669"/>
    <property type="project" value="UniProtKB-KW"/>
</dbReference>
<comment type="caution">
    <text evidence="7">The sequence shown here is derived from an EMBL/GenBank/DDBJ whole genome shotgun (WGS) entry which is preliminary data.</text>
</comment>